<proteinExistence type="predicted"/>
<keyword evidence="5" id="KW-0408">Iron</keyword>
<dbReference type="HOGENOM" id="CLU_645348_0_0_7"/>
<dbReference type="KEGG" id="dat:HRM2_11550"/>
<comment type="cofactor">
    <cofactor evidence="1">
        <name>[4Fe-4S] cluster</name>
        <dbReference type="ChEBI" id="CHEBI:49883"/>
    </cofactor>
</comment>
<organism evidence="8 9">
    <name type="scientific">Desulforapulum autotrophicum (strain ATCC 43914 / DSM 3382 / VKM B-1955 / HRM2)</name>
    <name type="common">Desulfobacterium autotrophicum</name>
    <dbReference type="NCBI Taxonomy" id="177437"/>
    <lineage>
        <taxon>Bacteria</taxon>
        <taxon>Pseudomonadati</taxon>
        <taxon>Thermodesulfobacteriota</taxon>
        <taxon>Desulfobacteria</taxon>
        <taxon>Desulfobacterales</taxon>
        <taxon>Desulfobacteraceae</taxon>
        <taxon>Desulforapulum</taxon>
    </lineage>
</organism>
<evidence type="ECO:0000256" key="4">
    <source>
        <dbReference type="ARBA" id="ARBA00022723"/>
    </source>
</evidence>
<dbReference type="InterPro" id="IPR007197">
    <property type="entry name" value="rSAM"/>
</dbReference>
<dbReference type="GO" id="GO:0051539">
    <property type="term" value="F:4 iron, 4 sulfur cluster binding"/>
    <property type="evidence" value="ECO:0007669"/>
    <property type="project" value="UniProtKB-KW"/>
</dbReference>
<dbReference type="InterPro" id="IPR034457">
    <property type="entry name" value="Organic_radical-activating"/>
</dbReference>
<keyword evidence="6" id="KW-0411">Iron-sulfur</keyword>
<dbReference type="SFLD" id="SFLDG01109">
    <property type="entry name" value="Uncharacterised_Radical_SAM_Su"/>
    <property type="match status" value="1"/>
</dbReference>
<dbReference type="RefSeq" id="WP_015903056.1">
    <property type="nucleotide sequence ID" value="NC_012108.1"/>
</dbReference>
<evidence type="ECO:0000313" key="9">
    <source>
        <dbReference type="Proteomes" id="UP000000442"/>
    </source>
</evidence>
<evidence type="ECO:0000256" key="3">
    <source>
        <dbReference type="ARBA" id="ARBA00022691"/>
    </source>
</evidence>
<dbReference type="PANTHER" id="PTHR30352:SF5">
    <property type="entry name" value="PYRUVATE FORMATE-LYASE 1-ACTIVATING ENZYME"/>
    <property type="match status" value="1"/>
</dbReference>
<sequence length="441" mass="49322">MSKKHREKTETAVFLEPVVANAQGEIFELAGYGAVAMAGQEPLILTRSHTIDMPFGSELMMLPDRQPMVFNLETDQFETLQENPYVPGEPIFPVAVFNSPGNVNQYFCAYDAPEAENLLPLFSYGAVAWDGNRFRSAALEIDKEPRQDLRLMPREGVEKGVEKMRTAYPDNRLMRHLERCGLEYGCPAAKNFFLGRFEAPLPTARTCNANCLGCISFQEENNLVACQERITFTPSPTEIAQVALEHINKTDNSVVSFGQGCEGDPLTAFHVIEPAIEIIRRATDRGTINMNTNAGMPDRLERLFTAGLDSVRVSMNSVRQTCYTAYFRPKSFTFSDVVKSIDTAGSMGKFVSINYLNCPGVTDSEAEFTTLKKFLANHPVKMIQWRNMNFDPRAYCAIMETAGGKSPTLGMAFIISELKQLFPHLIHGYFNPPKERFTIAP</sequence>
<dbReference type="AlphaFoldDB" id="C0QLW1"/>
<dbReference type="InterPro" id="IPR013785">
    <property type="entry name" value="Aldolase_TIM"/>
</dbReference>
<dbReference type="PANTHER" id="PTHR30352">
    <property type="entry name" value="PYRUVATE FORMATE-LYASE-ACTIVATING ENZYME"/>
    <property type="match status" value="1"/>
</dbReference>
<dbReference type="Pfam" id="PF04055">
    <property type="entry name" value="Radical_SAM"/>
    <property type="match status" value="1"/>
</dbReference>
<dbReference type="InterPro" id="IPR058240">
    <property type="entry name" value="rSAM_sf"/>
</dbReference>
<keyword evidence="4" id="KW-0479">Metal-binding</keyword>
<dbReference type="SUPFAM" id="SSF102114">
    <property type="entry name" value="Radical SAM enzymes"/>
    <property type="match status" value="1"/>
</dbReference>
<dbReference type="SFLD" id="SFLDS00029">
    <property type="entry name" value="Radical_SAM"/>
    <property type="match status" value="1"/>
</dbReference>
<feature type="domain" description="Radical SAM core" evidence="7">
    <location>
        <begin position="203"/>
        <end position="367"/>
    </location>
</feature>
<dbReference type="EMBL" id="CP001087">
    <property type="protein sequence ID" value="ACN14267.1"/>
    <property type="molecule type" value="Genomic_DNA"/>
</dbReference>
<name>C0QLW1_DESAH</name>
<dbReference type="Proteomes" id="UP000000442">
    <property type="component" value="Chromosome"/>
</dbReference>
<evidence type="ECO:0000256" key="5">
    <source>
        <dbReference type="ARBA" id="ARBA00023004"/>
    </source>
</evidence>
<evidence type="ECO:0000256" key="6">
    <source>
        <dbReference type="ARBA" id="ARBA00023014"/>
    </source>
</evidence>
<keyword evidence="9" id="KW-1185">Reference proteome</keyword>
<reference evidence="8 9" key="1">
    <citation type="journal article" date="2009" name="Environ. Microbiol.">
        <title>Genome sequence of Desulfobacterium autotrophicum HRM2, a marine sulfate reducer oxidizing organic carbon completely to carbon dioxide.</title>
        <authorList>
            <person name="Strittmatter A.W."/>
            <person name="Liesegang H."/>
            <person name="Rabus R."/>
            <person name="Decker I."/>
            <person name="Amann J."/>
            <person name="Andres S."/>
            <person name="Henne A."/>
            <person name="Fricke W.F."/>
            <person name="Martinez-Arias R."/>
            <person name="Bartels D."/>
            <person name="Goesmann A."/>
            <person name="Krause L."/>
            <person name="Puehler A."/>
            <person name="Klenk H.P."/>
            <person name="Richter M."/>
            <person name="Schuler M."/>
            <person name="Gloeckner F.O."/>
            <person name="Meyerdierks A."/>
            <person name="Gottschalk G."/>
            <person name="Amann R."/>
        </authorList>
    </citation>
    <scope>NUCLEOTIDE SEQUENCE [LARGE SCALE GENOMIC DNA]</scope>
    <source>
        <strain evidence="9">ATCC 43914 / DSM 3382 / HRM2</strain>
    </source>
</reference>
<dbReference type="GO" id="GO:0046872">
    <property type="term" value="F:metal ion binding"/>
    <property type="evidence" value="ECO:0007669"/>
    <property type="project" value="UniProtKB-KW"/>
</dbReference>
<protein>
    <submittedName>
        <fullName evidence="8">Radical SAM domain family protein</fullName>
    </submittedName>
</protein>
<dbReference type="OrthoDB" id="9764628at2"/>
<gene>
    <name evidence="8" type="ordered locus">HRM2_11550</name>
</gene>
<keyword evidence="2" id="KW-0004">4Fe-4S</keyword>
<dbReference type="Gene3D" id="3.20.20.70">
    <property type="entry name" value="Aldolase class I"/>
    <property type="match status" value="1"/>
</dbReference>
<evidence type="ECO:0000313" key="8">
    <source>
        <dbReference type="EMBL" id="ACN14267.1"/>
    </source>
</evidence>
<dbReference type="GO" id="GO:0003824">
    <property type="term" value="F:catalytic activity"/>
    <property type="evidence" value="ECO:0007669"/>
    <property type="project" value="InterPro"/>
</dbReference>
<dbReference type="STRING" id="177437.HRM2_11550"/>
<evidence type="ECO:0000259" key="7">
    <source>
        <dbReference type="Pfam" id="PF04055"/>
    </source>
</evidence>
<dbReference type="eggNOG" id="COG2896">
    <property type="taxonomic scope" value="Bacteria"/>
</dbReference>
<evidence type="ECO:0000256" key="2">
    <source>
        <dbReference type="ARBA" id="ARBA00022485"/>
    </source>
</evidence>
<keyword evidence="3" id="KW-0949">S-adenosyl-L-methionine</keyword>
<dbReference type="CDD" id="cd01335">
    <property type="entry name" value="Radical_SAM"/>
    <property type="match status" value="1"/>
</dbReference>
<evidence type="ECO:0000256" key="1">
    <source>
        <dbReference type="ARBA" id="ARBA00001966"/>
    </source>
</evidence>
<accession>C0QLW1</accession>